<dbReference type="NCBIfam" id="NF004309">
    <property type="entry name" value="PRK05704.1"/>
    <property type="match status" value="1"/>
</dbReference>
<dbReference type="InterPro" id="IPR001078">
    <property type="entry name" value="2-oxoacid_DH_actylTfrase"/>
</dbReference>
<dbReference type="InterPro" id="IPR050537">
    <property type="entry name" value="2-oxoacid_dehydrogenase"/>
</dbReference>
<comment type="cofactor">
    <cofactor evidence="11">
        <name>(R)-lipoate</name>
        <dbReference type="ChEBI" id="CHEBI:83088"/>
    </cofactor>
    <text evidence="11">Binds 1 lipoyl cofactor covalently.</text>
</comment>
<keyword evidence="7 11" id="KW-0808">Transferase</keyword>
<evidence type="ECO:0000256" key="9">
    <source>
        <dbReference type="ARBA" id="ARBA00023315"/>
    </source>
</evidence>
<comment type="similarity">
    <text evidence="3 11">Belongs to the 2-oxoacid dehydrogenase family.</text>
</comment>
<sequence>MAIEIKAPTFPESVADGTVATWHKQPGDAVKRDELLVDIETDKVVMEVLAEADGVMGDIAKAEGDTVLSGEVLGVLKDGEAASAPAAKKEEPKAEAAPAAEQASGEEPLLSPAARKLAEENGLAAADIAGTGKGGRVTKEDVLNAIEAKKNAPAAPAAKPAAAAPAAAVALGEGDRIEKRVPMTRLRARIAERLVDAQSSMAMLTTFNEVNMKPVMDLRKKYKDLFEKKHNGVRLGFMSFFVKAATEALKRYPAVNASIDGNDVVYHGYQDIGVAVSSDRGLVVPILRNTEHMGLADIEGTIADYGRKARDGKLTMEEMTGGTFTISNGGVFGSLVSTPIVNPPQAAILGMHKIQDRPMAVDGQVVILPMMYLALSYDHRLIDGKEAVSFLVAIKDLLEDPARLLLDV</sequence>
<feature type="domain" description="Lipoyl-binding" evidence="13">
    <location>
        <begin position="2"/>
        <end position="77"/>
    </location>
</feature>
<dbReference type="CDD" id="cd06849">
    <property type="entry name" value="lipoyl_domain"/>
    <property type="match status" value="1"/>
</dbReference>
<gene>
    <name evidence="15" type="ORF">BXT89_17455</name>
</gene>
<dbReference type="InterPro" id="IPR006255">
    <property type="entry name" value="SucB"/>
</dbReference>
<evidence type="ECO:0000259" key="13">
    <source>
        <dbReference type="PROSITE" id="PS50968"/>
    </source>
</evidence>
<dbReference type="GO" id="GO:0005829">
    <property type="term" value="C:cytosol"/>
    <property type="evidence" value="ECO:0007669"/>
    <property type="project" value="TreeGrafter"/>
</dbReference>
<evidence type="ECO:0000256" key="3">
    <source>
        <dbReference type="ARBA" id="ARBA00007317"/>
    </source>
</evidence>
<dbReference type="AlphaFoldDB" id="A0A1S8DC33"/>
<dbReference type="EMBL" id="MUBC01000063">
    <property type="protein sequence ID" value="ONM42541.1"/>
    <property type="molecule type" value="Genomic_DNA"/>
</dbReference>
<dbReference type="GO" id="GO:0006099">
    <property type="term" value="P:tricarboxylic acid cycle"/>
    <property type="evidence" value="ECO:0007669"/>
    <property type="project" value="UniProtKB-UniRule"/>
</dbReference>
<evidence type="ECO:0000256" key="11">
    <source>
        <dbReference type="RuleBase" id="RU361138"/>
    </source>
</evidence>
<reference evidence="15 16" key="1">
    <citation type="submission" date="2017-01" db="EMBL/GenBank/DDBJ databases">
        <title>Draft genome sequence of Pseudomonas pachastrellae type strain CCUG 46540T from a deep sea.</title>
        <authorList>
            <person name="Gomila M."/>
            <person name="Mulet M."/>
            <person name="Lalucat J."/>
            <person name="Garcia-Valdes E."/>
        </authorList>
    </citation>
    <scope>NUCLEOTIDE SEQUENCE [LARGE SCALE GENOMIC DNA]</scope>
    <source>
        <strain evidence="15 16">CCUG 46540</strain>
    </source>
</reference>
<keyword evidence="8 11" id="KW-0450">Lipoyl</keyword>
<comment type="caution">
    <text evidence="15">The sequence shown here is derived from an EMBL/GenBank/DDBJ whole genome shotgun (WGS) entry which is preliminary data.</text>
</comment>
<dbReference type="Gene3D" id="4.10.320.10">
    <property type="entry name" value="E3-binding domain"/>
    <property type="match status" value="1"/>
</dbReference>
<evidence type="ECO:0000256" key="8">
    <source>
        <dbReference type="ARBA" id="ARBA00022823"/>
    </source>
</evidence>
<dbReference type="Proteomes" id="UP000242847">
    <property type="component" value="Unassembled WGS sequence"/>
</dbReference>
<dbReference type="Pfam" id="PF00364">
    <property type="entry name" value="Biotin_lipoyl"/>
    <property type="match status" value="1"/>
</dbReference>
<evidence type="ECO:0000256" key="10">
    <source>
        <dbReference type="ARBA" id="ARBA00052761"/>
    </source>
</evidence>
<evidence type="ECO:0000256" key="6">
    <source>
        <dbReference type="ARBA" id="ARBA00022532"/>
    </source>
</evidence>
<dbReference type="GO" id="GO:0045252">
    <property type="term" value="C:oxoglutarate dehydrogenase complex"/>
    <property type="evidence" value="ECO:0007669"/>
    <property type="project" value="UniProtKB-UniRule"/>
</dbReference>
<evidence type="ECO:0000256" key="12">
    <source>
        <dbReference type="SAM" id="MobiDB-lite"/>
    </source>
</evidence>
<evidence type="ECO:0000256" key="1">
    <source>
        <dbReference type="ARBA" id="ARBA00004052"/>
    </source>
</evidence>
<dbReference type="OrthoDB" id="9805770at2"/>
<dbReference type="PANTHER" id="PTHR43416">
    <property type="entry name" value="DIHYDROLIPOYLLYSINE-RESIDUE SUCCINYLTRANSFERASE COMPONENT OF 2-OXOGLUTARATE DEHYDROGENASE COMPLEX, MITOCHONDRIAL-RELATED"/>
    <property type="match status" value="1"/>
</dbReference>
<evidence type="ECO:0000256" key="4">
    <source>
        <dbReference type="ARBA" id="ARBA00012945"/>
    </source>
</evidence>
<comment type="catalytic activity">
    <reaction evidence="10 11">
        <text>N(6)-[(R)-dihydrolipoyl]-L-lysyl-[protein] + succinyl-CoA = N(6)-[(R)-S(8)-succinyldihydrolipoyl]-L-lysyl-[protein] + CoA</text>
        <dbReference type="Rhea" id="RHEA:15213"/>
        <dbReference type="Rhea" id="RHEA-COMP:10475"/>
        <dbReference type="Rhea" id="RHEA-COMP:20092"/>
        <dbReference type="ChEBI" id="CHEBI:57287"/>
        <dbReference type="ChEBI" id="CHEBI:57292"/>
        <dbReference type="ChEBI" id="CHEBI:83100"/>
        <dbReference type="ChEBI" id="CHEBI:83120"/>
        <dbReference type="EC" id="2.3.1.61"/>
    </reaction>
</comment>
<dbReference type="SUPFAM" id="SSF51230">
    <property type="entry name" value="Single hybrid motif"/>
    <property type="match status" value="1"/>
</dbReference>
<evidence type="ECO:0000256" key="2">
    <source>
        <dbReference type="ARBA" id="ARBA00005145"/>
    </source>
</evidence>
<dbReference type="GO" id="GO:0004149">
    <property type="term" value="F:dihydrolipoyllysine-residue succinyltransferase activity"/>
    <property type="evidence" value="ECO:0007669"/>
    <property type="project" value="UniProtKB-UniRule"/>
</dbReference>
<dbReference type="PROSITE" id="PS00189">
    <property type="entry name" value="LIPOYL"/>
    <property type="match status" value="1"/>
</dbReference>
<dbReference type="Pfam" id="PF02817">
    <property type="entry name" value="E3_binding"/>
    <property type="match status" value="1"/>
</dbReference>
<dbReference type="SUPFAM" id="SSF47005">
    <property type="entry name" value="Peripheral subunit-binding domain of 2-oxo acid dehydrogenase complex"/>
    <property type="match status" value="1"/>
</dbReference>
<evidence type="ECO:0000313" key="15">
    <source>
        <dbReference type="EMBL" id="ONM42541.1"/>
    </source>
</evidence>
<dbReference type="STRING" id="254161.SAMN05216256_1319"/>
<evidence type="ECO:0000256" key="5">
    <source>
        <dbReference type="ARBA" id="ARBA00019511"/>
    </source>
</evidence>
<dbReference type="Pfam" id="PF00198">
    <property type="entry name" value="2-oxoacid_dh"/>
    <property type="match status" value="1"/>
</dbReference>
<dbReference type="GO" id="GO:0033512">
    <property type="term" value="P:L-lysine catabolic process to acetyl-CoA via saccharopine"/>
    <property type="evidence" value="ECO:0007669"/>
    <property type="project" value="UniProtKB-UniRule"/>
</dbReference>
<name>A0A1S8DC33_9GAMM</name>
<dbReference type="Gene3D" id="2.40.50.100">
    <property type="match status" value="1"/>
</dbReference>
<comment type="pathway">
    <text evidence="2 11">Amino-acid degradation; L-lysine degradation via saccharopine pathway; glutaryl-CoA from L-lysine: step 6/6.</text>
</comment>
<dbReference type="FunFam" id="3.30.559.10:FF:000007">
    <property type="entry name" value="Dihydrolipoamide acetyltransferase component of pyruvate dehydrogenase complex"/>
    <property type="match status" value="1"/>
</dbReference>
<dbReference type="RefSeq" id="WP_083729184.1">
    <property type="nucleotide sequence ID" value="NZ_FOUD01000031.1"/>
</dbReference>
<proteinExistence type="inferred from homology"/>
<dbReference type="InterPro" id="IPR000089">
    <property type="entry name" value="Biotin_lipoyl"/>
</dbReference>
<evidence type="ECO:0000259" key="14">
    <source>
        <dbReference type="PROSITE" id="PS51826"/>
    </source>
</evidence>
<organism evidence="15 16">
    <name type="scientific">Halopseudomonas pachastrellae</name>
    <dbReference type="NCBI Taxonomy" id="254161"/>
    <lineage>
        <taxon>Bacteria</taxon>
        <taxon>Pseudomonadati</taxon>
        <taxon>Pseudomonadota</taxon>
        <taxon>Gammaproteobacteria</taxon>
        <taxon>Pseudomonadales</taxon>
        <taxon>Pseudomonadaceae</taxon>
        <taxon>Halopseudomonas</taxon>
    </lineage>
</organism>
<dbReference type="SUPFAM" id="SSF52777">
    <property type="entry name" value="CoA-dependent acyltransferases"/>
    <property type="match status" value="1"/>
</dbReference>
<evidence type="ECO:0000256" key="7">
    <source>
        <dbReference type="ARBA" id="ARBA00022679"/>
    </source>
</evidence>
<protein>
    <recommendedName>
        <fullName evidence="5 11">Dihydrolipoyllysine-residue succinyltransferase component of 2-oxoglutarate dehydrogenase complex</fullName>
        <ecNumber evidence="4 11">2.3.1.61</ecNumber>
    </recommendedName>
    <alternativeName>
        <fullName evidence="11">2-oxoglutarate dehydrogenase complex component E2</fullName>
    </alternativeName>
</protein>
<dbReference type="Gene3D" id="3.30.559.10">
    <property type="entry name" value="Chloramphenicol acetyltransferase-like domain"/>
    <property type="match status" value="1"/>
</dbReference>
<dbReference type="PANTHER" id="PTHR43416:SF5">
    <property type="entry name" value="DIHYDROLIPOYLLYSINE-RESIDUE SUCCINYLTRANSFERASE COMPONENT OF 2-OXOGLUTARATE DEHYDROGENASE COMPLEX, MITOCHONDRIAL"/>
    <property type="match status" value="1"/>
</dbReference>
<keyword evidence="9 11" id="KW-0012">Acyltransferase</keyword>
<dbReference type="NCBIfam" id="TIGR01347">
    <property type="entry name" value="sucB"/>
    <property type="match status" value="1"/>
</dbReference>
<comment type="function">
    <text evidence="1 11">E2 component of the 2-oxoglutarate dehydrogenase (OGDH) complex which catalyzes the second step in the conversion of 2-oxoglutarate to succinyl-CoA and CO(2).</text>
</comment>
<feature type="domain" description="Peripheral subunit-binding (PSBD)" evidence="14">
    <location>
        <begin position="109"/>
        <end position="146"/>
    </location>
</feature>
<dbReference type="PROSITE" id="PS51826">
    <property type="entry name" value="PSBD"/>
    <property type="match status" value="1"/>
</dbReference>
<dbReference type="InterPro" id="IPR011053">
    <property type="entry name" value="Single_hybrid_motif"/>
</dbReference>
<accession>A0A1S8DC33</accession>
<keyword evidence="6 11" id="KW-0816">Tricarboxylic acid cycle</keyword>
<dbReference type="InterPro" id="IPR004167">
    <property type="entry name" value="PSBD"/>
</dbReference>
<dbReference type="InterPro" id="IPR023213">
    <property type="entry name" value="CAT-like_dom_sf"/>
</dbReference>
<dbReference type="InterPro" id="IPR036625">
    <property type="entry name" value="E3-bd_dom_sf"/>
</dbReference>
<dbReference type="EC" id="2.3.1.61" evidence="4 11"/>
<dbReference type="UniPathway" id="UPA00868">
    <property type="reaction ID" value="UER00840"/>
</dbReference>
<dbReference type="InterPro" id="IPR003016">
    <property type="entry name" value="2-oxoA_DH_lipoyl-BS"/>
</dbReference>
<feature type="compositionally biased region" description="Low complexity" evidence="12">
    <location>
        <begin position="95"/>
        <end position="108"/>
    </location>
</feature>
<dbReference type="PROSITE" id="PS50968">
    <property type="entry name" value="BIOTINYL_LIPOYL"/>
    <property type="match status" value="1"/>
</dbReference>
<feature type="region of interest" description="Disordered" evidence="12">
    <location>
        <begin position="83"/>
        <end position="108"/>
    </location>
</feature>
<keyword evidence="16" id="KW-1185">Reference proteome</keyword>
<evidence type="ECO:0000313" key="16">
    <source>
        <dbReference type="Proteomes" id="UP000242847"/>
    </source>
</evidence>